<keyword evidence="2" id="KW-1185">Reference proteome</keyword>
<dbReference type="AlphaFoldDB" id="B4D653"/>
<accession>B4D653</accession>
<comment type="caution">
    <text evidence="1">The sequence shown here is derived from an EMBL/GenBank/DDBJ whole genome shotgun (WGS) entry which is preliminary data.</text>
</comment>
<reference evidence="1 2" key="1">
    <citation type="journal article" date="2011" name="J. Bacteriol.">
        <title>Genome sequence of Chthoniobacter flavus Ellin428, an aerobic heterotrophic soil bacterium.</title>
        <authorList>
            <person name="Kant R."/>
            <person name="van Passel M.W."/>
            <person name="Palva A."/>
            <person name="Lucas S."/>
            <person name="Lapidus A."/>
            <person name="Glavina Del Rio T."/>
            <person name="Dalin E."/>
            <person name="Tice H."/>
            <person name="Bruce D."/>
            <person name="Goodwin L."/>
            <person name="Pitluck S."/>
            <person name="Larimer F.W."/>
            <person name="Land M.L."/>
            <person name="Hauser L."/>
            <person name="Sangwan P."/>
            <person name="de Vos W.M."/>
            <person name="Janssen P.H."/>
            <person name="Smidt H."/>
        </authorList>
    </citation>
    <scope>NUCLEOTIDE SEQUENCE [LARGE SCALE GENOMIC DNA]</scope>
    <source>
        <strain evidence="1 2">Ellin428</strain>
    </source>
</reference>
<protein>
    <submittedName>
        <fullName evidence="1">Uncharacterized protein</fullName>
    </submittedName>
</protein>
<dbReference type="InParanoid" id="B4D653"/>
<dbReference type="Proteomes" id="UP000005824">
    <property type="component" value="Unassembled WGS sequence"/>
</dbReference>
<proteinExistence type="predicted"/>
<evidence type="ECO:0000313" key="1">
    <source>
        <dbReference type="EMBL" id="EDY17962.1"/>
    </source>
</evidence>
<dbReference type="EMBL" id="ABVL01000015">
    <property type="protein sequence ID" value="EDY17962.1"/>
    <property type="molecule type" value="Genomic_DNA"/>
</dbReference>
<organism evidence="1 2">
    <name type="scientific">Chthoniobacter flavus Ellin428</name>
    <dbReference type="NCBI Taxonomy" id="497964"/>
    <lineage>
        <taxon>Bacteria</taxon>
        <taxon>Pseudomonadati</taxon>
        <taxon>Verrucomicrobiota</taxon>
        <taxon>Spartobacteria</taxon>
        <taxon>Chthoniobacterales</taxon>
        <taxon>Chthoniobacteraceae</taxon>
        <taxon>Chthoniobacter</taxon>
    </lineage>
</organism>
<evidence type="ECO:0000313" key="2">
    <source>
        <dbReference type="Proteomes" id="UP000005824"/>
    </source>
</evidence>
<gene>
    <name evidence="1" type="ORF">CfE428DRAFT_4392</name>
</gene>
<sequence>MSVPFLAVRDTNRKRIRGLWQRGDKFHLPVRLPGKVHTRKFPLQAVSLSEAKEAMEGKISC</sequence>
<name>B4D653_9BACT</name>